<feature type="transmembrane region" description="Helical" evidence="2">
    <location>
        <begin position="157"/>
        <end position="172"/>
    </location>
</feature>
<dbReference type="PANTHER" id="PTHR36435">
    <property type="entry name" value="SLR1288 PROTEIN"/>
    <property type="match status" value="1"/>
</dbReference>
<dbReference type="PANTHER" id="PTHR36435:SF1">
    <property type="entry name" value="CAAX AMINO TERMINAL PROTEASE FAMILY PROTEIN"/>
    <property type="match status" value="1"/>
</dbReference>
<organism evidence="4 5">
    <name type="scientific">Lactobacillus hominis DSM 23910 = CRBIP 24.179</name>
    <dbReference type="NCBI Taxonomy" id="1423758"/>
    <lineage>
        <taxon>Bacteria</taxon>
        <taxon>Bacillati</taxon>
        <taxon>Bacillota</taxon>
        <taxon>Bacilli</taxon>
        <taxon>Lactobacillales</taxon>
        <taxon>Lactobacillaceae</taxon>
        <taxon>Lactobacillus</taxon>
    </lineage>
</organism>
<keyword evidence="2" id="KW-1133">Transmembrane helix</keyword>
<feature type="transmembrane region" description="Helical" evidence="2">
    <location>
        <begin position="42"/>
        <end position="61"/>
    </location>
</feature>
<dbReference type="STRING" id="1423758.FC41_GL001793"/>
<dbReference type="GeneID" id="82847651"/>
<dbReference type="Pfam" id="PF02517">
    <property type="entry name" value="Rce1-like"/>
    <property type="match status" value="1"/>
</dbReference>
<evidence type="ECO:0000313" key="4">
    <source>
        <dbReference type="EMBL" id="CCI82444.1"/>
    </source>
</evidence>
<dbReference type="eggNOG" id="COG1266">
    <property type="taxonomic scope" value="Bacteria"/>
</dbReference>
<comment type="similarity">
    <text evidence="1">Belongs to the UPF0177 family.</text>
</comment>
<dbReference type="AlphaFoldDB" id="I7LAQ5"/>
<dbReference type="EMBL" id="CAKE01000022">
    <property type="protein sequence ID" value="CCI82444.1"/>
    <property type="molecule type" value="Genomic_DNA"/>
</dbReference>
<dbReference type="OrthoDB" id="8607342at2"/>
<comment type="caution">
    <text evidence="4">The sequence shown here is derived from an EMBL/GenBank/DDBJ whole genome shotgun (WGS) entry which is preliminary data.</text>
</comment>
<keyword evidence="2" id="KW-0812">Transmembrane</keyword>
<evidence type="ECO:0000313" key="5">
    <source>
        <dbReference type="Proteomes" id="UP000009320"/>
    </source>
</evidence>
<feature type="domain" description="CAAX prenyl protease 2/Lysostaphin resistance protein A-like" evidence="3">
    <location>
        <begin position="125"/>
        <end position="215"/>
    </location>
</feature>
<dbReference type="InterPro" id="IPR003675">
    <property type="entry name" value="Rce1/LyrA-like_dom"/>
</dbReference>
<keyword evidence="5" id="KW-1185">Reference proteome</keyword>
<sequence>MRRFLRLLGNLGIMILSFVGYALIQTLYVVPDKMKITPWHGLLIALLTVFAIWAMFALYKYQLSKENDWFFNAKPHWNWRRIVIALGAFFLIMVAQVCFIKLWGTNVTSTNQAELEAIQSKANPVFNLLIVIVAPICEEIIFRGMFFNTFFPDENKTAKIAGIILSGFVFAFCHDPSLSKFIFLYWVMGSILAWTYVTTKDLRYSILAHVLNNLMGVL</sequence>
<dbReference type="RefSeq" id="WP_008471528.1">
    <property type="nucleotide sequence ID" value="NZ_AYZP01000008.1"/>
</dbReference>
<dbReference type="PATRIC" id="fig|1423758.3.peg.1828"/>
<reference evidence="4 5" key="1">
    <citation type="submission" date="2012-06" db="EMBL/GenBank/DDBJ databases">
        <title>Draft Genome Sequence of Lactobacillus hominis Strain CRBIP 24.179T, isolated from human intestine.</title>
        <authorList>
            <person name="Cousin S."/>
            <person name="Ma L."/>
            <person name="Bizet C."/>
            <person name="Loux V."/>
            <person name="Bouchier C."/>
            <person name="Clermont D."/>
            <person name="Creno S."/>
        </authorList>
    </citation>
    <scope>NUCLEOTIDE SEQUENCE [LARGE SCALE GENOMIC DNA]</scope>
    <source>
        <strain evidence="5">CRBIP 24.179T</strain>
    </source>
</reference>
<dbReference type="InterPro" id="IPR052710">
    <property type="entry name" value="CAAX_protease"/>
</dbReference>
<evidence type="ECO:0000256" key="1">
    <source>
        <dbReference type="ARBA" id="ARBA00009067"/>
    </source>
</evidence>
<feature type="transmembrane region" description="Helical" evidence="2">
    <location>
        <begin position="7"/>
        <end position="30"/>
    </location>
</feature>
<keyword evidence="2" id="KW-0472">Membrane</keyword>
<protein>
    <recommendedName>
        <fullName evidence="3">CAAX prenyl protease 2/Lysostaphin resistance protein A-like domain-containing protein</fullName>
    </recommendedName>
</protein>
<gene>
    <name evidence="4" type="ORF">BN55_04930</name>
</gene>
<dbReference type="GO" id="GO:0080120">
    <property type="term" value="P:CAAX-box protein maturation"/>
    <property type="evidence" value="ECO:0007669"/>
    <property type="project" value="UniProtKB-ARBA"/>
</dbReference>
<dbReference type="GO" id="GO:0004175">
    <property type="term" value="F:endopeptidase activity"/>
    <property type="evidence" value="ECO:0007669"/>
    <property type="project" value="UniProtKB-ARBA"/>
</dbReference>
<accession>I7LAQ5</accession>
<feature type="transmembrane region" description="Helical" evidence="2">
    <location>
        <begin position="178"/>
        <end position="197"/>
    </location>
</feature>
<evidence type="ECO:0000256" key="2">
    <source>
        <dbReference type="SAM" id="Phobius"/>
    </source>
</evidence>
<feature type="transmembrane region" description="Helical" evidence="2">
    <location>
        <begin position="82"/>
        <end position="104"/>
    </location>
</feature>
<evidence type="ECO:0000259" key="3">
    <source>
        <dbReference type="Pfam" id="PF02517"/>
    </source>
</evidence>
<dbReference type="Proteomes" id="UP000009320">
    <property type="component" value="Unassembled WGS sequence"/>
</dbReference>
<name>I7LAQ5_9LACO</name>
<proteinExistence type="inferred from homology"/>